<dbReference type="Gene3D" id="3.40.190.10">
    <property type="entry name" value="Periplasmic binding protein-like II"/>
    <property type="match status" value="2"/>
</dbReference>
<dbReference type="AlphaFoldDB" id="A0A0G3HIJ7"/>
<dbReference type="OrthoDB" id="9762169at2"/>
<accession>A0A0G3HIJ7</accession>
<dbReference type="SMART" id="SM00062">
    <property type="entry name" value="PBPb"/>
    <property type="match status" value="1"/>
</dbReference>
<keyword evidence="4" id="KW-1185">Reference proteome</keyword>
<feature type="domain" description="Solute-binding protein family 3/N-terminal" evidence="2">
    <location>
        <begin position="50"/>
        <end position="275"/>
    </location>
</feature>
<dbReference type="RefSeq" id="WP_144412335.1">
    <property type="nucleotide sequence ID" value="NZ_CP011546.1"/>
</dbReference>
<sequence length="292" mass="30533">MGVAALAATNLTACVTNTEGGTPEGWKPILPAEVPEIAAMVPEEVAADGVLTAGTNPPFAPFEFKDSQGNVIGMEMDLGAAIASVMGLEYQAVEQDFSLILPSVQAGTVDMGISGFTDTDERRQNFDFVDFLYAGIQWARPAGGDATPSDPCGLSISVQRTTVSDTDDVRPKAQECIDSGQEEITVLSYDTSDNAALAALIGRADAFSADSPVTAWAVERSDGRLELVGDISQAAPYGMAVNKDSAMGPAVAAALQHLIDTGDYARILEQWGITEGLVDEALINEEPVEGVS</sequence>
<organism evidence="3 4">
    <name type="scientific">Corynebacterium uterequi</name>
    <dbReference type="NCBI Taxonomy" id="1072256"/>
    <lineage>
        <taxon>Bacteria</taxon>
        <taxon>Bacillati</taxon>
        <taxon>Actinomycetota</taxon>
        <taxon>Actinomycetes</taxon>
        <taxon>Mycobacteriales</taxon>
        <taxon>Corynebacteriaceae</taxon>
        <taxon>Corynebacterium</taxon>
    </lineage>
</organism>
<evidence type="ECO:0000256" key="1">
    <source>
        <dbReference type="ARBA" id="ARBA00022729"/>
    </source>
</evidence>
<dbReference type="STRING" id="1072256.CUTER_04925"/>
<proteinExistence type="predicted"/>
<dbReference type="EMBL" id="CP011546">
    <property type="protein sequence ID" value="AKK10987.1"/>
    <property type="molecule type" value="Genomic_DNA"/>
</dbReference>
<protein>
    <submittedName>
        <fullName evidence="3">ABC superfamily ATP binding cassette transporter, substrate-binding protein</fullName>
    </submittedName>
</protein>
<dbReference type="InterPro" id="IPR001638">
    <property type="entry name" value="Solute-binding_3/MltF_N"/>
</dbReference>
<evidence type="ECO:0000313" key="4">
    <source>
        <dbReference type="Proteomes" id="UP000035548"/>
    </source>
</evidence>
<reference evidence="3 4" key="1">
    <citation type="journal article" date="2015" name="Genome Announc.">
        <title>Virulence Factor Genes Detected in the Complete Genome Sequence of Corynebacterium uterequi DSM 45634, Isolated from the Uterus of a Maiden Mare.</title>
        <authorList>
            <person name="Ruckert C."/>
            <person name="Kriete M."/>
            <person name="Jaenicke S."/>
            <person name="Winkler A."/>
            <person name="Tauch A."/>
        </authorList>
    </citation>
    <scope>NUCLEOTIDE SEQUENCE [LARGE SCALE GENOMIC DNA]</scope>
    <source>
        <strain evidence="3 4">DSM 45634</strain>
    </source>
</reference>
<dbReference type="SUPFAM" id="SSF53850">
    <property type="entry name" value="Periplasmic binding protein-like II"/>
    <property type="match status" value="1"/>
</dbReference>
<name>A0A0G3HIJ7_9CORY</name>
<evidence type="ECO:0000259" key="2">
    <source>
        <dbReference type="SMART" id="SM00062"/>
    </source>
</evidence>
<evidence type="ECO:0000313" key="3">
    <source>
        <dbReference type="EMBL" id="AKK10987.1"/>
    </source>
</evidence>
<gene>
    <name evidence="3" type="ORF">CUTER_04925</name>
</gene>
<keyword evidence="1" id="KW-0732">Signal</keyword>
<dbReference type="PANTHER" id="PTHR35936">
    <property type="entry name" value="MEMBRANE-BOUND LYTIC MUREIN TRANSGLYCOSYLASE F"/>
    <property type="match status" value="1"/>
</dbReference>
<dbReference type="PANTHER" id="PTHR35936:SF17">
    <property type="entry name" value="ARGININE-BINDING EXTRACELLULAR PROTEIN ARTP"/>
    <property type="match status" value="1"/>
</dbReference>
<dbReference type="Proteomes" id="UP000035548">
    <property type="component" value="Chromosome"/>
</dbReference>
<reference evidence="4" key="2">
    <citation type="submission" date="2015-05" db="EMBL/GenBank/DDBJ databases">
        <title>Complete genome sequence of Corynebacterium uterequi DSM 45634, isolated from the uterus of a maiden mare.</title>
        <authorList>
            <person name="Ruckert C."/>
            <person name="Albersmeier A."/>
            <person name="Winkler A."/>
            <person name="Tauch A."/>
        </authorList>
    </citation>
    <scope>NUCLEOTIDE SEQUENCE [LARGE SCALE GENOMIC DNA]</scope>
    <source>
        <strain evidence="4">DSM 45634</strain>
    </source>
</reference>
<dbReference type="Pfam" id="PF00497">
    <property type="entry name" value="SBP_bac_3"/>
    <property type="match status" value="1"/>
</dbReference>
<dbReference type="CDD" id="cd01004">
    <property type="entry name" value="PBP2_MidA_like"/>
    <property type="match status" value="1"/>
</dbReference>
<dbReference type="KEGG" id="cut:CUTER_04925"/>
<dbReference type="PATRIC" id="fig|1072256.5.peg.975"/>